<evidence type="ECO:0000256" key="2">
    <source>
        <dbReference type="ARBA" id="ARBA00022857"/>
    </source>
</evidence>
<comment type="similarity">
    <text evidence="1 4">Belongs to the short-chain dehydrogenases/reductases (SDR) family.</text>
</comment>
<accession>A0ABR0EQ74</accession>
<dbReference type="InterPro" id="IPR002347">
    <property type="entry name" value="SDR_fam"/>
</dbReference>
<dbReference type="SUPFAM" id="SSF51735">
    <property type="entry name" value="NAD(P)-binding Rossmann-fold domains"/>
    <property type="match status" value="1"/>
</dbReference>
<evidence type="ECO:0000256" key="4">
    <source>
        <dbReference type="RuleBase" id="RU000363"/>
    </source>
</evidence>
<dbReference type="PANTHER" id="PTHR43963:SF6">
    <property type="entry name" value="CHAIN DEHYDROGENASE FAMILY PROTEIN, PUTATIVE (AFU_ORTHOLOGUE AFUA_3G15350)-RELATED"/>
    <property type="match status" value="1"/>
</dbReference>
<dbReference type="PANTHER" id="PTHR43963">
    <property type="entry name" value="CARBONYL REDUCTASE 1-RELATED"/>
    <property type="match status" value="1"/>
</dbReference>
<evidence type="ECO:0000313" key="5">
    <source>
        <dbReference type="EMBL" id="KAK4503248.1"/>
    </source>
</evidence>
<proteinExistence type="inferred from homology"/>
<dbReference type="Proteomes" id="UP001305779">
    <property type="component" value="Unassembled WGS sequence"/>
</dbReference>
<dbReference type="Gene3D" id="3.40.50.720">
    <property type="entry name" value="NAD(P)-binding Rossmann-like Domain"/>
    <property type="match status" value="1"/>
</dbReference>
<evidence type="ECO:0000313" key="6">
    <source>
        <dbReference type="Proteomes" id="UP001305779"/>
    </source>
</evidence>
<comment type="caution">
    <text evidence="5">The sequence shown here is derived from an EMBL/GenBank/DDBJ whole genome shotgun (WGS) entry which is preliminary data.</text>
</comment>
<keyword evidence="3" id="KW-0560">Oxidoreductase</keyword>
<keyword evidence="6" id="KW-1185">Reference proteome</keyword>
<keyword evidence="2" id="KW-0521">NADP</keyword>
<organism evidence="5 6">
    <name type="scientific">Zasmidium cellare</name>
    <name type="common">Wine cellar mold</name>
    <name type="synonym">Racodium cellare</name>
    <dbReference type="NCBI Taxonomy" id="395010"/>
    <lineage>
        <taxon>Eukaryota</taxon>
        <taxon>Fungi</taxon>
        <taxon>Dikarya</taxon>
        <taxon>Ascomycota</taxon>
        <taxon>Pezizomycotina</taxon>
        <taxon>Dothideomycetes</taxon>
        <taxon>Dothideomycetidae</taxon>
        <taxon>Mycosphaerellales</taxon>
        <taxon>Mycosphaerellaceae</taxon>
        <taxon>Zasmidium</taxon>
    </lineage>
</organism>
<gene>
    <name evidence="5" type="ORF">PRZ48_006676</name>
</gene>
<dbReference type="PRINTS" id="PR00080">
    <property type="entry name" value="SDRFAMILY"/>
</dbReference>
<sequence length="280" mass="30507">MSKSLLVIVTGANRGIGRAICENILARPDSSAIKLFATTRKGDNLGLSSANGGSEVLYPKLDISHQDSIHAFRDEVKQHGDVNVLINNAGVNLDDHYSAETAKQTLDVNYRGTVEMCKTFMPYLSKSGRIVNLSSIASTLKLYDSPIQERLRNATRLSQLDELAQEFEDAVKAENESKAGFGQPGRAYSFSKALLRAATGILAQEDRDANAQSDVLINCCCPGWVSTDMGKLVGRAPKKPEEGARIPVRLAFDDLNGTTGEYWANDSVRSRESGKVQPWV</sequence>
<evidence type="ECO:0000256" key="3">
    <source>
        <dbReference type="ARBA" id="ARBA00023002"/>
    </source>
</evidence>
<dbReference type="Pfam" id="PF00106">
    <property type="entry name" value="adh_short"/>
    <property type="match status" value="1"/>
</dbReference>
<protein>
    <recommendedName>
        <fullName evidence="7">Carbonyl reductase</fullName>
    </recommendedName>
</protein>
<dbReference type="EMBL" id="JAXOVC010000004">
    <property type="protein sequence ID" value="KAK4503248.1"/>
    <property type="molecule type" value="Genomic_DNA"/>
</dbReference>
<name>A0ABR0EQ74_ZASCE</name>
<evidence type="ECO:0000256" key="1">
    <source>
        <dbReference type="ARBA" id="ARBA00006484"/>
    </source>
</evidence>
<reference evidence="5 6" key="1">
    <citation type="journal article" date="2023" name="G3 (Bethesda)">
        <title>A chromosome-level genome assembly of Zasmidium syzygii isolated from banana leaves.</title>
        <authorList>
            <person name="van Westerhoven A.C."/>
            <person name="Mehrabi R."/>
            <person name="Talebi R."/>
            <person name="Steentjes M.B.F."/>
            <person name="Corcolon B."/>
            <person name="Chong P.A."/>
            <person name="Kema G.H.J."/>
            <person name="Seidl M.F."/>
        </authorList>
    </citation>
    <scope>NUCLEOTIDE SEQUENCE [LARGE SCALE GENOMIC DNA]</scope>
    <source>
        <strain evidence="5 6">P124</strain>
    </source>
</reference>
<dbReference type="InterPro" id="IPR036291">
    <property type="entry name" value="NAD(P)-bd_dom_sf"/>
</dbReference>
<evidence type="ECO:0008006" key="7">
    <source>
        <dbReference type="Google" id="ProtNLM"/>
    </source>
</evidence>
<dbReference type="PRINTS" id="PR00081">
    <property type="entry name" value="GDHRDH"/>
</dbReference>